<accession>A0A1N6H0M3</accession>
<dbReference type="AlphaFoldDB" id="A0A1N6H0M3"/>
<organism evidence="1 2">
    <name type="scientific">Algoriphagus halophilus</name>
    <dbReference type="NCBI Taxonomy" id="226505"/>
    <lineage>
        <taxon>Bacteria</taxon>
        <taxon>Pseudomonadati</taxon>
        <taxon>Bacteroidota</taxon>
        <taxon>Cytophagia</taxon>
        <taxon>Cytophagales</taxon>
        <taxon>Cyclobacteriaceae</taxon>
        <taxon>Algoriphagus</taxon>
    </lineage>
</organism>
<keyword evidence="2" id="KW-1185">Reference proteome</keyword>
<dbReference type="RefSeq" id="WP_074226239.1">
    <property type="nucleotide sequence ID" value="NZ_FSRC01000003.1"/>
</dbReference>
<dbReference type="EMBL" id="FSRC01000003">
    <property type="protein sequence ID" value="SIO13237.1"/>
    <property type="molecule type" value="Genomic_DNA"/>
</dbReference>
<name>A0A1N6H0M3_9BACT</name>
<dbReference type="Proteomes" id="UP000185221">
    <property type="component" value="Unassembled WGS sequence"/>
</dbReference>
<dbReference type="STRING" id="226505.SAMN05444394_3442"/>
<sequence length="200" mass="23527">MGNFFDDLLKKVFQSSEEMPVNHKENFIIKENELREALEWSQREDGREFMELINKNYHFKKAQINKNPQVHILESPYANGIAISYDLPFDTKSFSLLFLAFSQRVLALGYRQVSLDRKFEEINDQVKITEKFYFKPPLKSSDDGELISQLFGNITLEKISIDNTPSFIKLLVTIYSDRLYKDPKPFDQFLDLLFEVDYNG</sequence>
<dbReference type="OrthoDB" id="1491962at2"/>
<gene>
    <name evidence="1" type="ORF">SAMN05444394_3442</name>
</gene>
<protein>
    <submittedName>
        <fullName evidence="1">Uncharacterized protein</fullName>
    </submittedName>
</protein>
<reference evidence="2" key="1">
    <citation type="submission" date="2016-11" db="EMBL/GenBank/DDBJ databases">
        <authorList>
            <person name="Varghese N."/>
            <person name="Submissions S."/>
        </authorList>
    </citation>
    <scope>NUCLEOTIDE SEQUENCE [LARGE SCALE GENOMIC DNA]</scope>
    <source>
        <strain evidence="2">DSM 15292</strain>
    </source>
</reference>
<evidence type="ECO:0000313" key="1">
    <source>
        <dbReference type="EMBL" id="SIO13237.1"/>
    </source>
</evidence>
<proteinExistence type="predicted"/>
<evidence type="ECO:0000313" key="2">
    <source>
        <dbReference type="Proteomes" id="UP000185221"/>
    </source>
</evidence>